<dbReference type="InterPro" id="IPR050767">
    <property type="entry name" value="Sel1_AlgK"/>
</dbReference>
<protein>
    <submittedName>
        <fullName evidence="3">18496_t:CDS:1</fullName>
    </submittedName>
</protein>
<dbReference type="EMBL" id="CAJVPY010001801">
    <property type="protein sequence ID" value="CAG8537169.1"/>
    <property type="molecule type" value="Genomic_DNA"/>
</dbReference>
<dbReference type="SMART" id="SM00671">
    <property type="entry name" value="SEL1"/>
    <property type="match status" value="4"/>
</dbReference>
<accession>A0A9N9ALE6</accession>
<dbReference type="OrthoDB" id="2384430at2759"/>
<comment type="similarity">
    <text evidence="1">Belongs to the sel-1 family.</text>
</comment>
<dbReference type="Pfam" id="PF08238">
    <property type="entry name" value="Sel1"/>
    <property type="match status" value="3"/>
</dbReference>
<sequence length="273" mass="31116">MSSIENINNDNQNDINKNNDNKDEGDTIVFTSTEAFSACLDKIFSLNHDPMIGIVNLLYNRNFKSAPDIFKWLLFYHKDKSDYIILLALFYHFNIGNDGTKENEFELFQTAAASKNPFAEYFVGKCFEEGWGNTKKKSSKAVIWFKKSKDECLAARYSLAAYYYRKQKFYLAIMELEKAVEKGNVKALHLLGLCFQKGRGTNINVSKGFELFMRSAEEGLPEAQCELGRCYEFGTGTTKDLSKALEWFKKSTSNGVDCSADLGRVRAKIMKQI</sequence>
<organism evidence="3 4">
    <name type="scientific">Dentiscutata erythropus</name>
    <dbReference type="NCBI Taxonomy" id="1348616"/>
    <lineage>
        <taxon>Eukaryota</taxon>
        <taxon>Fungi</taxon>
        <taxon>Fungi incertae sedis</taxon>
        <taxon>Mucoromycota</taxon>
        <taxon>Glomeromycotina</taxon>
        <taxon>Glomeromycetes</taxon>
        <taxon>Diversisporales</taxon>
        <taxon>Gigasporaceae</taxon>
        <taxon>Dentiscutata</taxon>
    </lineage>
</organism>
<comment type="caution">
    <text evidence="3">The sequence shown here is derived from an EMBL/GenBank/DDBJ whole genome shotgun (WGS) entry which is preliminary data.</text>
</comment>
<dbReference type="PANTHER" id="PTHR11102">
    <property type="entry name" value="SEL-1-LIKE PROTEIN"/>
    <property type="match status" value="1"/>
</dbReference>
<proteinExistence type="inferred from homology"/>
<dbReference type="AlphaFoldDB" id="A0A9N9ALE6"/>
<reference evidence="3" key="1">
    <citation type="submission" date="2021-06" db="EMBL/GenBank/DDBJ databases">
        <authorList>
            <person name="Kallberg Y."/>
            <person name="Tangrot J."/>
            <person name="Rosling A."/>
        </authorList>
    </citation>
    <scope>NUCLEOTIDE SEQUENCE</scope>
    <source>
        <strain evidence="3">MA453B</strain>
    </source>
</reference>
<dbReference type="InterPro" id="IPR006597">
    <property type="entry name" value="Sel1-like"/>
</dbReference>
<evidence type="ECO:0000313" key="3">
    <source>
        <dbReference type="EMBL" id="CAG8537169.1"/>
    </source>
</evidence>
<evidence type="ECO:0000256" key="2">
    <source>
        <dbReference type="SAM" id="MobiDB-lite"/>
    </source>
</evidence>
<dbReference type="Proteomes" id="UP000789405">
    <property type="component" value="Unassembled WGS sequence"/>
</dbReference>
<dbReference type="Gene3D" id="1.25.40.10">
    <property type="entry name" value="Tetratricopeptide repeat domain"/>
    <property type="match status" value="2"/>
</dbReference>
<gene>
    <name evidence="3" type="ORF">DERYTH_LOCUS4628</name>
</gene>
<evidence type="ECO:0000256" key="1">
    <source>
        <dbReference type="ARBA" id="ARBA00038101"/>
    </source>
</evidence>
<evidence type="ECO:0000313" key="4">
    <source>
        <dbReference type="Proteomes" id="UP000789405"/>
    </source>
</evidence>
<feature type="compositionally biased region" description="Low complexity" evidence="2">
    <location>
        <begin position="1"/>
        <end position="16"/>
    </location>
</feature>
<dbReference type="SUPFAM" id="SSF81901">
    <property type="entry name" value="HCP-like"/>
    <property type="match status" value="2"/>
</dbReference>
<dbReference type="PANTHER" id="PTHR11102:SF160">
    <property type="entry name" value="ERAD-ASSOCIATED E3 UBIQUITIN-PROTEIN LIGASE COMPONENT HRD3"/>
    <property type="match status" value="1"/>
</dbReference>
<keyword evidence="4" id="KW-1185">Reference proteome</keyword>
<name>A0A9N9ALE6_9GLOM</name>
<dbReference type="InterPro" id="IPR011990">
    <property type="entry name" value="TPR-like_helical_dom_sf"/>
</dbReference>
<feature type="region of interest" description="Disordered" evidence="2">
    <location>
        <begin position="1"/>
        <end position="22"/>
    </location>
</feature>